<dbReference type="Pfam" id="PF17827">
    <property type="entry name" value="PrmC_N"/>
    <property type="match status" value="1"/>
</dbReference>
<dbReference type="Gene3D" id="1.10.8.10">
    <property type="entry name" value="DNA helicase RuvA subunit, C-terminal domain"/>
    <property type="match status" value="1"/>
</dbReference>
<dbReference type="EMBL" id="JBHSNQ010000072">
    <property type="protein sequence ID" value="MFC5541748.1"/>
    <property type="molecule type" value="Genomic_DNA"/>
</dbReference>
<dbReference type="PROSITE" id="PS00092">
    <property type="entry name" value="N6_MTASE"/>
    <property type="match status" value="1"/>
</dbReference>
<protein>
    <recommendedName>
        <fullName evidence="5">Release factor glutamine methyltransferase</fullName>
        <shortName evidence="5">RF MTase</shortName>
        <ecNumber evidence="5">2.1.1.297</ecNumber>
    </recommendedName>
    <alternativeName>
        <fullName evidence="5">N5-glutamine methyltransferase PrmC</fullName>
    </alternativeName>
    <alternativeName>
        <fullName evidence="5">Protein-(glutamine-N5) MTase PrmC</fullName>
    </alternativeName>
    <alternativeName>
        <fullName evidence="5">Protein-glutamine N-methyltransferase PrmC</fullName>
    </alternativeName>
</protein>
<evidence type="ECO:0000313" key="8">
    <source>
        <dbReference type="EMBL" id="MFC5541748.1"/>
    </source>
</evidence>
<comment type="function">
    <text evidence="5">Methylates the class 1 translation termination release factors RF1/PrfA and RF2/PrfB on the glutamine residue of the universally conserved GGQ motif.</text>
</comment>
<reference evidence="9" key="1">
    <citation type="journal article" date="2019" name="Int. J. Syst. Evol. Microbiol.">
        <title>The Global Catalogue of Microorganisms (GCM) 10K type strain sequencing project: providing services to taxonomists for standard genome sequencing and annotation.</title>
        <authorList>
            <consortium name="The Broad Institute Genomics Platform"/>
            <consortium name="The Broad Institute Genome Sequencing Center for Infectious Disease"/>
            <person name="Wu L."/>
            <person name="Ma J."/>
        </authorList>
    </citation>
    <scope>NUCLEOTIDE SEQUENCE [LARGE SCALE GENOMIC DNA]</scope>
    <source>
        <strain evidence="9">CCUG 56331</strain>
    </source>
</reference>
<dbReference type="Pfam" id="PF05175">
    <property type="entry name" value="MTS"/>
    <property type="match status" value="1"/>
</dbReference>
<comment type="caution">
    <text evidence="8">The sequence shown here is derived from an EMBL/GenBank/DDBJ whole genome shotgun (WGS) entry which is preliminary data.</text>
</comment>
<dbReference type="CDD" id="cd02440">
    <property type="entry name" value="AdoMet_MTases"/>
    <property type="match status" value="1"/>
</dbReference>
<comment type="caution">
    <text evidence="5">Lacks conserved residue(s) required for the propagation of feature annotation.</text>
</comment>
<dbReference type="GO" id="GO:0032259">
    <property type="term" value="P:methylation"/>
    <property type="evidence" value="ECO:0007669"/>
    <property type="project" value="UniProtKB-KW"/>
</dbReference>
<feature type="binding site" evidence="5">
    <location>
        <position position="191"/>
    </location>
    <ligand>
        <name>S-adenosyl-L-methionine</name>
        <dbReference type="ChEBI" id="CHEBI:59789"/>
    </ligand>
</feature>
<dbReference type="InterPro" id="IPR007848">
    <property type="entry name" value="Small_mtfrase_dom"/>
</dbReference>
<proteinExistence type="inferred from homology"/>
<evidence type="ECO:0000313" key="9">
    <source>
        <dbReference type="Proteomes" id="UP001595978"/>
    </source>
</evidence>
<organism evidence="8 9">
    <name type="scientific">Ureibacillus suwonensis</name>
    <dbReference type="NCBI Taxonomy" id="313007"/>
    <lineage>
        <taxon>Bacteria</taxon>
        <taxon>Bacillati</taxon>
        <taxon>Bacillota</taxon>
        <taxon>Bacilli</taxon>
        <taxon>Bacillales</taxon>
        <taxon>Caryophanaceae</taxon>
        <taxon>Ureibacillus</taxon>
    </lineage>
</organism>
<evidence type="ECO:0000259" key="7">
    <source>
        <dbReference type="Pfam" id="PF17827"/>
    </source>
</evidence>
<evidence type="ECO:0000256" key="5">
    <source>
        <dbReference type="HAMAP-Rule" id="MF_02126"/>
    </source>
</evidence>
<dbReference type="Proteomes" id="UP001595978">
    <property type="component" value="Unassembled WGS sequence"/>
</dbReference>
<keyword evidence="9" id="KW-1185">Reference proteome</keyword>
<dbReference type="InterPro" id="IPR029063">
    <property type="entry name" value="SAM-dependent_MTases_sf"/>
</dbReference>
<keyword evidence="1 5" id="KW-0489">Methyltransferase</keyword>
<feature type="domain" description="Methyltransferase small" evidence="6">
    <location>
        <begin position="117"/>
        <end position="199"/>
    </location>
</feature>
<dbReference type="Gene3D" id="3.40.50.150">
    <property type="entry name" value="Vaccinia Virus protein VP39"/>
    <property type="match status" value="1"/>
</dbReference>
<evidence type="ECO:0000259" key="6">
    <source>
        <dbReference type="Pfam" id="PF05175"/>
    </source>
</evidence>
<dbReference type="GO" id="GO:0102559">
    <property type="term" value="F:peptide chain release factor N(5)-glutamine methyltransferase activity"/>
    <property type="evidence" value="ECO:0007669"/>
    <property type="project" value="UniProtKB-EC"/>
</dbReference>
<comment type="similarity">
    <text evidence="5">Belongs to the protein N5-glutamine methyltransferase family. PrmC subfamily.</text>
</comment>
<dbReference type="PANTHER" id="PTHR18895">
    <property type="entry name" value="HEMK METHYLTRANSFERASE"/>
    <property type="match status" value="1"/>
</dbReference>
<feature type="binding site" evidence="5">
    <location>
        <begin position="191"/>
        <end position="194"/>
    </location>
    <ligand>
        <name>substrate</name>
    </ligand>
</feature>
<comment type="catalytic activity">
    <reaction evidence="4 5">
        <text>L-glutaminyl-[peptide chain release factor] + S-adenosyl-L-methionine = N(5)-methyl-L-glutaminyl-[peptide chain release factor] + S-adenosyl-L-homocysteine + H(+)</text>
        <dbReference type="Rhea" id="RHEA:42896"/>
        <dbReference type="Rhea" id="RHEA-COMP:10271"/>
        <dbReference type="Rhea" id="RHEA-COMP:10272"/>
        <dbReference type="ChEBI" id="CHEBI:15378"/>
        <dbReference type="ChEBI" id="CHEBI:30011"/>
        <dbReference type="ChEBI" id="CHEBI:57856"/>
        <dbReference type="ChEBI" id="CHEBI:59789"/>
        <dbReference type="ChEBI" id="CHEBI:61891"/>
        <dbReference type="EC" id="2.1.1.297"/>
    </reaction>
</comment>
<dbReference type="RefSeq" id="WP_342470328.1">
    <property type="nucleotide sequence ID" value="NZ_JBHSNQ010000072.1"/>
</dbReference>
<dbReference type="HAMAP" id="MF_02126">
    <property type="entry name" value="RF_methyltr_PrmC"/>
    <property type="match status" value="1"/>
</dbReference>
<sequence>MKKHNTVFEALHWASSFLTEHGRDANAGRILMQHLYGTDYTGITMRIHEEMPEQKWNEFREMVEQHAKGKPVQYITGTEEFYGRTFHVDESVLIPRPETEELIVGAIARMKKLFGENVELKLADIGTGSGIIAITMKLEWPHAKVTATDISEAALETAKRNAAHLQADIDFRLGDLTEPIAGEKWDVILSNPPYIAYHEREEMSDVVLEHEPHLALFAEEDGLQCYRRLAESLPNLLNQPALIGVEIGYQQGEAVAKLFQASFPQAEIEIVKDINGKNRFVFCIIDV</sequence>
<dbReference type="PANTHER" id="PTHR18895:SF74">
    <property type="entry name" value="MTRF1L RELEASE FACTOR GLUTAMINE METHYLTRANSFERASE"/>
    <property type="match status" value="1"/>
</dbReference>
<dbReference type="InterPro" id="IPR019874">
    <property type="entry name" value="RF_methyltr_PrmC"/>
</dbReference>
<keyword evidence="2 5" id="KW-0808">Transferase</keyword>
<evidence type="ECO:0000256" key="3">
    <source>
        <dbReference type="ARBA" id="ARBA00022691"/>
    </source>
</evidence>
<feature type="domain" description="Release factor glutamine methyltransferase N-terminal" evidence="7">
    <location>
        <begin position="9"/>
        <end position="77"/>
    </location>
</feature>
<feature type="binding site" evidence="5">
    <location>
        <begin position="126"/>
        <end position="130"/>
    </location>
    <ligand>
        <name>S-adenosyl-L-methionine</name>
        <dbReference type="ChEBI" id="CHEBI:59789"/>
    </ligand>
</feature>
<feature type="binding site" evidence="5">
    <location>
        <position position="149"/>
    </location>
    <ligand>
        <name>S-adenosyl-L-methionine</name>
        <dbReference type="ChEBI" id="CHEBI:59789"/>
    </ligand>
</feature>
<dbReference type="InterPro" id="IPR002052">
    <property type="entry name" value="DNA_methylase_N6_adenine_CS"/>
</dbReference>
<evidence type="ECO:0000256" key="2">
    <source>
        <dbReference type="ARBA" id="ARBA00022679"/>
    </source>
</evidence>
<dbReference type="InterPro" id="IPR040758">
    <property type="entry name" value="PrmC_N"/>
</dbReference>
<evidence type="ECO:0000256" key="4">
    <source>
        <dbReference type="ARBA" id="ARBA00048391"/>
    </source>
</evidence>
<dbReference type="InterPro" id="IPR050320">
    <property type="entry name" value="N5-glutamine_MTase"/>
</dbReference>
<dbReference type="NCBIfam" id="TIGR03534">
    <property type="entry name" value="RF_mod_PrmC"/>
    <property type="match status" value="1"/>
</dbReference>
<name>A0ABW0RD23_9BACL</name>
<dbReference type="InterPro" id="IPR004556">
    <property type="entry name" value="HemK-like"/>
</dbReference>
<accession>A0ABW0RD23</accession>
<dbReference type="NCBIfam" id="TIGR00536">
    <property type="entry name" value="hemK_fam"/>
    <property type="match status" value="1"/>
</dbReference>
<dbReference type="EC" id="2.1.1.297" evidence="5"/>
<dbReference type="SUPFAM" id="SSF53335">
    <property type="entry name" value="S-adenosyl-L-methionine-dependent methyltransferases"/>
    <property type="match status" value="1"/>
</dbReference>
<gene>
    <name evidence="5 8" type="primary">prmC</name>
    <name evidence="8" type="ORF">ACFPOH_08240</name>
</gene>
<keyword evidence="3 5" id="KW-0949">S-adenosyl-L-methionine</keyword>
<evidence type="ECO:0000256" key="1">
    <source>
        <dbReference type="ARBA" id="ARBA00022603"/>
    </source>
</evidence>